<feature type="transmembrane region" description="Helical" evidence="1">
    <location>
        <begin position="26"/>
        <end position="45"/>
    </location>
</feature>
<name>A0A2P7U0H3_9NEIS</name>
<keyword evidence="1" id="KW-1133">Transmembrane helix</keyword>
<gene>
    <name evidence="2" type="ORF">C7N83_05900</name>
</gene>
<dbReference type="EMBL" id="PXYY01000028">
    <property type="protein sequence ID" value="PSJ80476.1"/>
    <property type="molecule type" value="Genomic_DNA"/>
</dbReference>
<evidence type="ECO:0000256" key="1">
    <source>
        <dbReference type="SAM" id="Phobius"/>
    </source>
</evidence>
<evidence type="ECO:0000313" key="3">
    <source>
        <dbReference type="Proteomes" id="UP000241868"/>
    </source>
</evidence>
<keyword evidence="1" id="KW-0472">Membrane</keyword>
<feature type="transmembrane region" description="Helical" evidence="1">
    <location>
        <begin position="94"/>
        <end position="118"/>
    </location>
</feature>
<comment type="caution">
    <text evidence="2">The sequence shown here is derived from an EMBL/GenBank/DDBJ whole genome shotgun (WGS) entry which is preliminary data.</text>
</comment>
<proteinExistence type="predicted"/>
<accession>A0A2P7U0H3</accession>
<feature type="transmembrane region" description="Helical" evidence="1">
    <location>
        <begin position="65"/>
        <end position="87"/>
    </location>
</feature>
<organism evidence="2 3">
    <name type="scientific">Neisseria iguanae</name>
    <dbReference type="NCBI Taxonomy" id="90242"/>
    <lineage>
        <taxon>Bacteria</taxon>
        <taxon>Pseudomonadati</taxon>
        <taxon>Pseudomonadota</taxon>
        <taxon>Betaproteobacteria</taxon>
        <taxon>Neisseriales</taxon>
        <taxon>Neisseriaceae</taxon>
        <taxon>Neisseria</taxon>
    </lineage>
</organism>
<dbReference type="Proteomes" id="UP000241868">
    <property type="component" value="Unassembled WGS sequence"/>
</dbReference>
<sequence>SAGVWKWRAGGCEGCRRFTVFGGMTVLRFDAFVFGGGADLFGAVLPGNRPCNSLFDGSGHFLCGFVFLSGTAVLLCLSVTVCSALILRLAAEDGLCGLSGGLLAVVSGNAGVALWSVVCRPCCFLLSGKAVCYRILPFSVGGTLHLSGKCKAV</sequence>
<feature type="non-terminal residue" evidence="2">
    <location>
        <position position="1"/>
    </location>
</feature>
<keyword evidence="3" id="KW-1185">Reference proteome</keyword>
<protein>
    <submittedName>
        <fullName evidence="2">Uncharacterized protein</fullName>
    </submittedName>
</protein>
<keyword evidence="1" id="KW-0812">Transmembrane</keyword>
<evidence type="ECO:0000313" key="2">
    <source>
        <dbReference type="EMBL" id="PSJ80476.1"/>
    </source>
</evidence>
<reference evidence="2 3" key="1">
    <citation type="submission" date="2018-03" db="EMBL/GenBank/DDBJ databases">
        <title>Neisseria weixii sp. nov., isolated from the intestinal contents of Tibetan Plateau pika (Ochotona curzoniae) in Yushu, Qinghai Province, China.</title>
        <authorList>
            <person name="Gui Z."/>
        </authorList>
    </citation>
    <scope>NUCLEOTIDE SEQUENCE [LARGE SCALE GENOMIC DNA]</scope>
    <source>
        <strain evidence="2 3">ATCC 51483</strain>
    </source>
</reference>
<dbReference type="AlphaFoldDB" id="A0A2P7U0H3"/>